<keyword evidence="3 6" id="KW-0812">Transmembrane</keyword>
<comment type="subcellular location">
    <subcellularLocation>
        <location evidence="1">Membrane</location>
        <topology evidence="1">Multi-pass membrane protein</topology>
    </subcellularLocation>
</comment>
<dbReference type="PATRIC" id="fig|1321819.3.peg.2405"/>
<dbReference type="OrthoDB" id="9787815at2"/>
<dbReference type="GO" id="GO:0016020">
    <property type="term" value="C:membrane"/>
    <property type="evidence" value="ECO:0007669"/>
    <property type="project" value="UniProtKB-SubCell"/>
</dbReference>
<dbReference type="AlphaFoldDB" id="U2DQG9"/>
<evidence type="ECO:0000313" key="9">
    <source>
        <dbReference type="Proteomes" id="UP000016496"/>
    </source>
</evidence>
<feature type="transmembrane region" description="Helical" evidence="6">
    <location>
        <begin position="401"/>
        <end position="423"/>
    </location>
</feature>
<dbReference type="EMBL" id="AWSV01000140">
    <property type="protein sequence ID" value="ERI83847.1"/>
    <property type="molecule type" value="Genomic_DNA"/>
</dbReference>
<dbReference type="Pfam" id="PF07690">
    <property type="entry name" value="MFS_1"/>
    <property type="match status" value="1"/>
</dbReference>
<keyword evidence="4 6" id="KW-1133">Transmembrane helix</keyword>
<name>U2DQG9_9BACE</name>
<comment type="caution">
    <text evidence="8">The sequence shown here is derived from an EMBL/GenBank/DDBJ whole genome shotgun (WGS) entry which is preliminary data.</text>
</comment>
<dbReference type="InterPro" id="IPR004752">
    <property type="entry name" value="AmpG_permease/AT-1"/>
</dbReference>
<evidence type="ECO:0000259" key="7">
    <source>
        <dbReference type="PROSITE" id="PS50850"/>
    </source>
</evidence>
<feature type="transmembrane region" description="Helical" evidence="6">
    <location>
        <begin position="332"/>
        <end position="356"/>
    </location>
</feature>
<feature type="transmembrane region" description="Helical" evidence="6">
    <location>
        <begin position="279"/>
        <end position="299"/>
    </location>
</feature>
<dbReference type="InterPro" id="IPR036259">
    <property type="entry name" value="MFS_trans_sf"/>
</dbReference>
<feature type="domain" description="Major facilitator superfamily (MFS) profile" evidence="7">
    <location>
        <begin position="15"/>
        <end position="423"/>
    </location>
</feature>
<dbReference type="InterPro" id="IPR020846">
    <property type="entry name" value="MFS_dom"/>
</dbReference>
<dbReference type="RefSeq" id="WP_021646150.1">
    <property type="nucleotide sequence ID" value="NZ_KE993135.1"/>
</dbReference>
<gene>
    <name evidence="8" type="ORF">HMPREF1981_02604</name>
</gene>
<feature type="transmembrane region" description="Helical" evidence="6">
    <location>
        <begin position="81"/>
        <end position="100"/>
    </location>
</feature>
<evidence type="ECO:0000256" key="6">
    <source>
        <dbReference type="SAM" id="Phobius"/>
    </source>
</evidence>
<feature type="transmembrane region" description="Helical" evidence="6">
    <location>
        <begin position="106"/>
        <end position="127"/>
    </location>
</feature>
<evidence type="ECO:0000256" key="1">
    <source>
        <dbReference type="ARBA" id="ARBA00004141"/>
    </source>
</evidence>
<protein>
    <submittedName>
        <fullName evidence="8">Transporter, major facilitator family protein</fullName>
    </submittedName>
</protein>
<feature type="transmembrane region" description="Helical" evidence="6">
    <location>
        <begin position="306"/>
        <end position="326"/>
    </location>
</feature>
<evidence type="ECO:0000313" key="8">
    <source>
        <dbReference type="EMBL" id="ERI83847.1"/>
    </source>
</evidence>
<reference evidence="8 9" key="1">
    <citation type="submission" date="2013-08" db="EMBL/GenBank/DDBJ databases">
        <authorList>
            <person name="Weinstock G."/>
            <person name="Sodergren E."/>
            <person name="Wylie T."/>
            <person name="Fulton L."/>
            <person name="Fulton R."/>
            <person name="Fronick C."/>
            <person name="O'Laughlin M."/>
            <person name="Godfrey J."/>
            <person name="Miner T."/>
            <person name="Herter B."/>
            <person name="Appelbaum E."/>
            <person name="Cordes M."/>
            <person name="Lek S."/>
            <person name="Wollam A."/>
            <person name="Pepin K.H."/>
            <person name="Palsikar V.B."/>
            <person name="Mitreva M."/>
            <person name="Wilson R.K."/>
        </authorList>
    </citation>
    <scope>NUCLEOTIDE SEQUENCE [LARGE SCALE GENOMIC DNA]</scope>
    <source>
        <strain evidence="8 9">F0041</strain>
    </source>
</reference>
<dbReference type="SUPFAM" id="SSF103473">
    <property type="entry name" value="MFS general substrate transporter"/>
    <property type="match status" value="1"/>
</dbReference>
<feature type="transmembrane region" description="Helical" evidence="6">
    <location>
        <begin position="21"/>
        <end position="41"/>
    </location>
</feature>
<organism evidence="8 9">
    <name type="scientific">Bacteroides pyogenes F0041</name>
    <dbReference type="NCBI Taxonomy" id="1321819"/>
    <lineage>
        <taxon>Bacteria</taxon>
        <taxon>Pseudomonadati</taxon>
        <taxon>Bacteroidota</taxon>
        <taxon>Bacteroidia</taxon>
        <taxon>Bacteroidales</taxon>
        <taxon>Bacteroidaceae</taxon>
        <taxon>Bacteroides</taxon>
    </lineage>
</organism>
<feature type="transmembrane region" description="Helical" evidence="6">
    <location>
        <begin position="181"/>
        <end position="200"/>
    </location>
</feature>
<feature type="transmembrane region" description="Helical" evidence="6">
    <location>
        <begin position="368"/>
        <end position="389"/>
    </location>
</feature>
<feature type="transmembrane region" description="Helical" evidence="6">
    <location>
        <begin position="234"/>
        <end position="259"/>
    </location>
</feature>
<feature type="transmembrane region" description="Helical" evidence="6">
    <location>
        <begin position="53"/>
        <end position="72"/>
    </location>
</feature>
<evidence type="ECO:0000256" key="2">
    <source>
        <dbReference type="ARBA" id="ARBA00022448"/>
    </source>
</evidence>
<dbReference type="GO" id="GO:0022857">
    <property type="term" value="F:transmembrane transporter activity"/>
    <property type="evidence" value="ECO:0007669"/>
    <property type="project" value="InterPro"/>
</dbReference>
<accession>U2DQG9</accession>
<dbReference type="InterPro" id="IPR011701">
    <property type="entry name" value="MFS"/>
</dbReference>
<sequence length="430" mass="48400">MQQNEKASCHKKINPIRWVPTVYFAMGLPLISLNLVSVVMFKDLGIDNKSIAFWTSWLLLPWSLKPIFSLVMETFGTKKKYVVFTELISAVLFGLIVFALPLPDFFSVTLALMGAIAISGSTHDIAGDGIYLSELDTTTQSRYSGWQGAFYNLAKVLANGGLVFLAGWLIRSMNLTITQSWQTIMFICAVILFLVGIYHWRVLPADEAKKTGSFQDKIQELWEVFISFFRKKYIWIYLMFIFLYRFAEGLVMKIVPLFLKDAVEKGGIGLSNEQYGLVYGTFGTVAFIIGSISAGYYVSHFGLKKVLFSLVCMFNIPFAVYLLFAVFQPQQISVIALGIVGEYFGYGFGFVGLTLFMMQQIAPGKYQMAHYAFANSLMNLGVMLPGMISGYLSDLVGYKTFFIYVMVATIPAFLITYFTPFTYDDSGKRK</sequence>
<evidence type="ECO:0000256" key="4">
    <source>
        <dbReference type="ARBA" id="ARBA00022989"/>
    </source>
</evidence>
<dbReference type="Proteomes" id="UP000016496">
    <property type="component" value="Unassembled WGS sequence"/>
</dbReference>
<evidence type="ECO:0000256" key="5">
    <source>
        <dbReference type="ARBA" id="ARBA00023136"/>
    </source>
</evidence>
<dbReference type="PROSITE" id="PS50850">
    <property type="entry name" value="MFS"/>
    <property type="match status" value="1"/>
</dbReference>
<dbReference type="PANTHER" id="PTHR12778:SF10">
    <property type="entry name" value="MAJOR FACILITATOR SUPERFAMILY DOMAIN-CONTAINING PROTEIN 3"/>
    <property type="match status" value="1"/>
</dbReference>
<evidence type="ECO:0000256" key="3">
    <source>
        <dbReference type="ARBA" id="ARBA00022692"/>
    </source>
</evidence>
<dbReference type="HOGENOM" id="CLU_029352_0_0_10"/>
<feature type="transmembrane region" description="Helical" evidence="6">
    <location>
        <begin position="148"/>
        <end position="169"/>
    </location>
</feature>
<keyword evidence="2" id="KW-0813">Transport</keyword>
<proteinExistence type="predicted"/>
<keyword evidence="5 6" id="KW-0472">Membrane</keyword>
<dbReference type="PANTHER" id="PTHR12778">
    <property type="entry name" value="SOLUTE CARRIER FAMILY 33 ACETYL-COA TRANSPORTER -RELATED"/>
    <property type="match status" value="1"/>
</dbReference>
<dbReference type="Gene3D" id="1.20.1250.20">
    <property type="entry name" value="MFS general substrate transporter like domains"/>
    <property type="match status" value="2"/>
</dbReference>